<dbReference type="GO" id="GO:0005741">
    <property type="term" value="C:mitochondrial outer membrane"/>
    <property type="evidence" value="ECO:0007669"/>
    <property type="project" value="TreeGrafter"/>
</dbReference>
<evidence type="ECO:0000313" key="9">
    <source>
        <dbReference type="Proteomes" id="UP001161757"/>
    </source>
</evidence>
<dbReference type="GO" id="GO:0006696">
    <property type="term" value="P:ergosterol biosynthetic process"/>
    <property type="evidence" value="ECO:0007669"/>
    <property type="project" value="TreeGrafter"/>
</dbReference>
<dbReference type="EMBL" id="JAJGCB010000001">
    <property type="protein sequence ID" value="KAJ8995889.1"/>
    <property type="molecule type" value="Genomic_DNA"/>
</dbReference>
<name>A0AAN6F3Y0_EXODE</name>
<evidence type="ECO:0000313" key="8">
    <source>
        <dbReference type="EMBL" id="KAJ8995889.1"/>
    </source>
</evidence>
<comment type="caution">
    <text evidence="8">The sequence shown here is derived from an EMBL/GenBank/DDBJ whole genome shotgun (WGS) entry which is preliminary data.</text>
</comment>
<accession>A0AAN6F3Y0</accession>
<keyword evidence="3" id="KW-0752">Steroid biosynthesis</keyword>
<dbReference type="Proteomes" id="UP001161757">
    <property type="component" value="Unassembled WGS sequence"/>
</dbReference>
<dbReference type="AlphaFoldDB" id="A0AAN6F3Y0"/>
<reference evidence="8" key="1">
    <citation type="submission" date="2023-01" db="EMBL/GenBank/DDBJ databases">
        <title>Exophiala dermititidis isolated from Cystic Fibrosis Patient.</title>
        <authorList>
            <person name="Kurbessoian T."/>
            <person name="Crocker A."/>
            <person name="Murante D."/>
            <person name="Hogan D.A."/>
            <person name="Stajich J.E."/>
        </authorList>
    </citation>
    <scope>NUCLEOTIDE SEQUENCE</scope>
    <source>
        <strain evidence="8">Ex8</strain>
    </source>
</reference>
<evidence type="ECO:0000256" key="1">
    <source>
        <dbReference type="ARBA" id="ARBA00022516"/>
    </source>
</evidence>
<sequence>MPPHHQYVLVTGANSGLGLGVCCRLIDEYLTRSCASSTSSTTSRTSTTDTSGSALTIIFTTRSARKGSETLSKLESHLAKHGSNNNRNTTAVKSASDRRVYFRPENVELTSLLSVRALSRKLLASDIPHLDAIVLNAGVGGWAGLNWPVAIWTILTGIRQATTWPTYKLGLVGLVTKPQLARATTSTEDEPVLGEVFCANVFGHYLLVHWLMPLLRACGPDSPGKVIWSSSIECGRRHYNPQDHQGLMSETAYEHTKRLTDLLALTANGQPATANTVKDFITPSPSLAASSPVPQPSRPELSEPVFLLSHPGICTTTIISLNWIIQYFYQLGIFLARLCGSPWANVSSYLGAAAATWLALSLPADIEAKAHEATGHLDGGPCKWGSACDRLGRSSVRVTDVEGWGLDGTGRPFRDTWWAGHVGRKTGATDATPEDVEDFIAQAAHAWKEMELLRRDWETRIESFEATQNTKQQGKGHA</sequence>
<keyword evidence="4 8" id="KW-0560">Oxidoreductase</keyword>
<keyword evidence="2" id="KW-0521">NADP</keyword>
<comment type="similarity">
    <text evidence="6">Belongs to the short-chain dehydrogenases/reductases (SDR) family. ERG27 subfamily.</text>
</comment>
<evidence type="ECO:0000256" key="7">
    <source>
        <dbReference type="SAM" id="MobiDB-lite"/>
    </source>
</evidence>
<dbReference type="InterPro" id="IPR036291">
    <property type="entry name" value="NAD(P)-bd_dom_sf"/>
</dbReference>
<evidence type="ECO:0000256" key="5">
    <source>
        <dbReference type="ARBA" id="ARBA00023098"/>
    </source>
</evidence>
<evidence type="ECO:0000256" key="6">
    <source>
        <dbReference type="ARBA" id="ARBA00023593"/>
    </source>
</evidence>
<dbReference type="GO" id="GO:0005789">
    <property type="term" value="C:endoplasmic reticulum membrane"/>
    <property type="evidence" value="ECO:0007669"/>
    <property type="project" value="TreeGrafter"/>
</dbReference>
<protein>
    <submittedName>
        <fullName evidence="8">3-keto-steroid reductase</fullName>
        <ecNumber evidence="8">1.1.1.270</ecNumber>
    </submittedName>
</protein>
<dbReference type="PANTHER" id="PTHR43647:SF1">
    <property type="entry name" value="3-KETO-STEROID REDUCTASE ERG27"/>
    <property type="match status" value="1"/>
</dbReference>
<feature type="region of interest" description="Disordered" evidence="7">
    <location>
        <begin position="75"/>
        <end position="95"/>
    </location>
</feature>
<evidence type="ECO:0000256" key="2">
    <source>
        <dbReference type="ARBA" id="ARBA00022857"/>
    </source>
</evidence>
<dbReference type="InterPro" id="IPR051593">
    <property type="entry name" value="Ergosterol_Biosynth_ERG27"/>
</dbReference>
<dbReference type="GO" id="GO:0005811">
    <property type="term" value="C:lipid droplet"/>
    <property type="evidence" value="ECO:0007669"/>
    <property type="project" value="TreeGrafter"/>
</dbReference>
<evidence type="ECO:0000256" key="4">
    <source>
        <dbReference type="ARBA" id="ARBA00023002"/>
    </source>
</evidence>
<keyword evidence="1" id="KW-0444">Lipid biosynthesis</keyword>
<dbReference type="PANTHER" id="PTHR43647">
    <property type="entry name" value="DEHYDROGENASE"/>
    <property type="match status" value="1"/>
</dbReference>
<proteinExistence type="inferred from homology"/>
<gene>
    <name evidence="8" type="primary">ERG27</name>
    <name evidence="8" type="ORF">HRR80_000639</name>
</gene>
<dbReference type="GO" id="GO:0000253">
    <property type="term" value="F:3-beta-hydroxysteroid 3-dehydrogenase (NADP+) activity"/>
    <property type="evidence" value="ECO:0007669"/>
    <property type="project" value="UniProtKB-EC"/>
</dbReference>
<organism evidence="8 9">
    <name type="scientific">Exophiala dermatitidis</name>
    <name type="common">Black yeast-like fungus</name>
    <name type="synonym">Wangiella dermatitidis</name>
    <dbReference type="NCBI Taxonomy" id="5970"/>
    <lineage>
        <taxon>Eukaryota</taxon>
        <taxon>Fungi</taxon>
        <taxon>Dikarya</taxon>
        <taxon>Ascomycota</taxon>
        <taxon>Pezizomycotina</taxon>
        <taxon>Eurotiomycetes</taxon>
        <taxon>Chaetothyriomycetidae</taxon>
        <taxon>Chaetothyriales</taxon>
        <taxon>Herpotrichiellaceae</taxon>
        <taxon>Exophiala</taxon>
    </lineage>
</organism>
<dbReference type="EC" id="1.1.1.270" evidence="8"/>
<dbReference type="SUPFAM" id="SSF51735">
    <property type="entry name" value="NAD(P)-binding Rossmann-fold domains"/>
    <property type="match status" value="1"/>
</dbReference>
<evidence type="ECO:0000256" key="3">
    <source>
        <dbReference type="ARBA" id="ARBA00022955"/>
    </source>
</evidence>
<keyword evidence="5" id="KW-0443">Lipid metabolism</keyword>
<feature type="compositionally biased region" description="Polar residues" evidence="7">
    <location>
        <begin position="82"/>
        <end position="93"/>
    </location>
</feature>
<dbReference type="Gene3D" id="3.40.50.720">
    <property type="entry name" value="NAD(P)-binding Rossmann-like Domain"/>
    <property type="match status" value="1"/>
</dbReference>